<dbReference type="AlphaFoldDB" id="A0A225B034"/>
<dbReference type="InterPro" id="IPR052058">
    <property type="entry name" value="Alcohol_O-acetyltransferase"/>
</dbReference>
<dbReference type="InterPro" id="IPR010828">
    <property type="entry name" value="Atf2/Sli1-like"/>
</dbReference>
<evidence type="ECO:0008006" key="3">
    <source>
        <dbReference type="Google" id="ProtNLM"/>
    </source>
</evidence>
<keyword evidence="2" id="KW-1185">Reference proteome</keyword>
<accession>A0A225B034</accession>
<protein>
    <recommendedName>
        <fullName evidence="3">Alcohol acetyltransferase</fullName>
    </recommendedName>
</protein>
<organism evidence="1 2">
    <name type="scientific">Talaromyces atroroseus</name>
    <dbReference type="NCBI Taxonomy" id="1441469"/>
    <lineage>
        <taxon>Eukaryota</taxon>
        <taxon>Fungi</taxon>
        <taxon>Dikarya</taxon>
        <taxon>Ascomycota</taxon>
        <taxon>Pezizomycotina</taxon>
        <taxon>Eurotiomycetes</taxon>
        <taxon>Eurotiomycetidae</taxon>
        <taxon>Eurotiales</taxon>
        <taxon>Trichocomaceae</taxon>
        <taxon>Talaromyces</taxon>
        <taxon>Talaromyces sect. Trachyspermi</taxon>
    </lineage>
</organism>
<sequence>MSAQPTKLRPLGNLERYHATRHKLRLYTTIGLTATYRLPPANGRSLRHDIYRACEVVVQQHPSLSANVVFEDPNKPYFVRLPEIDLDKCVLFQCRQTALSESPGDLELDELLQKHHNTYFDSSAPLWKLCVLENPSSPETFTAVLIYHHAIGDGTSGKVFHATFAQALEQVLKAPPHSEVKTILTPSHDPLLPILEDELDLPLSTWFLVKELYKSKFSSHKHSLWAGAPVHGTLANRIKHLVVPEPTATKLRKTCSANDTTITTFLQILVARLLFKQVDPEFTQINFQGSMSARRWMSNPAIENLMGDWVLDYSEGYSRIALEGEAFPWHQAKAAKKSLIDSLASKGKNRGVGLLRLVSDLEKDVFRPQFDKPRRDSFEISNLGAFKTEKSRDSSEVVSIERMVFSQSTCVDGAAIVLSTISGGDNCLILTFSWQDSVVEASFVESLMNGVEQEITRLSS</sequence>
<dbReference type="GO" id="GO:0008080">
    <property type="term" value="F:N-acetyltransferase activity"/>
    <property type="evidence" value="ECO:0007669"/>
    <property type="project" value="TreeGrafter"/>
</dbReference>
<gene>
    <name evidence="1" type="ORF">UA08_03742</name>
</gene>
<dbReference type="PANTHER" id="PTHR28037">
    <property type="entry name" value="ALCOHOL O-ACETYLTRANSFERASE 1-RELATED"/>
    <property type="match status" value="1"/>
</dbReference>
<comment type="caution">
    <text evidence="1">The sequence shown here is derived from an EMBL/GenBank/DDBJ whole genome shotgun (WGS) entry which is preliminary data.</text>
</comment>
<dbReference type="Proteomes" id="UP000214365">
    <property type="component" value="Unassembled WGS sequence"/>
</dbReference>
<proteinExistence type="predicted"/>
<dbReference type="EMBL" id="LFMY01000004">
    <property type="protein sequence ID" value="OKL61319.1"/>
    <property type="molecule type" value="Genomic_DNA"/>
</dbReference>
<evidence type="ECO:0000313" key="2">
    <source>
        <dbReference type="Proteomes" id="UP000214365"/>
    </source>
</evidence>
<name>A0A225B034_TALAT</name>
<dbReference type="OrthoDB" id="2150604at2759"/>
<evidence type="ECO:0000313" key="1">
    <source>
        <dbReference type="EMBL" id="OKL61319.1"/>
    </source>
</evidence>
<dbReference type="InterPro" id="IPR023213">
    <property type="entry name" value="CAT-like_dom_sf"/>
</dbReference>
<dbReference type="Pfam" id="PF07247">
    <property type="entry name" value="AATase"/>
    <property type="match status" value="1"/>
</dbReference>
<dbReference type="GeneID" id="31003497"/>
<dbReference type="Gene3D" id="3.30.559.30">
    <property type="entry name" value="Nonribosomal peptide synthetase, condensation domain"/>
    <property type="match status" value="1"/>
</dbReference>
<dbReference type="PANTHER" id="PTHR28037:SF1">
    <property type="entry name" value="ALCOHOL O-ACETYLTRANSFERASE 1-RELATED"/>
    <property type="match status" value="1"/>
</dbReference>
<dbReference type="RefSeq" id="XP_020121440.1">
    <property type="nucleotide sequence ID" value="XM_020266075.1"/>
</dbReference>
<dbReference type="Gene3D" id="3.30.559.10">
    <property type="entry name" value="Chloramphenicol acetyltransferase-like domain"/>
    <property type="match status" value="1"/>
</dbReference>
<reference evidence="1 2" key="1">
    <citation type="submission" date="2015-06" db="EMBL/GenBank/DDBJ databases">
        <title>Talaromyces atroroseus IBT 11181 draft genome.</title>
        <authorList>
            <person name="Rasmussen K.B."/>
            <person name="Rasmussen S."/>
            <person name="Petersen B."/>
            <person name="Sicheritz-Ponten T."/>
            <person name="Mortensen U.H."/>
            <person name="Thrane U."/>
        </authorList>
    </citation>
    <scope>NUCLEOTIDE SEQUENCE [LARGE SCALE GENOMIC DNA]</scope>
    <source>
        <strain evidence="1 2">IBT 11181</strain>
    </source>
</reference>
<dbReference type="SUPFAM" id="SSF52777">
    <property type="entry name" value="CoA-dependent acyltransferases"/>
    <property type="match status" value="1"/>
</dbReference>
<dbReference type="STRING" id="1441469.A0A225B034"/>